<protein>
    <submittedName>
        <fullName evidence="1">Uncharacterized protein</fullName>
    </submittedName>
</protein>
<sequence>SRVVDEGFLGFLGLLRCSWMRELRLVVCDGRRRMRIQQVE</sequence>
<evidence type="ECO:0000313" key="2">
    <source>
        <dbReference type="Proteomes" id="UP000265520"/>
    </source>
</evidence>
<proteinExistence type="predicted"/>
<dbReference type="AlphaFoldDB" id="A0A392QNA5"/>
<keyword evidence="2" id="KW-1185">Reference proteome</keyword>
<dbReference type="EMBL" id="LXQA010149903">
    <property type="protein sequence ID" value="MCI25871.1"/>
    <property type="molecule type" value="Genomic_DNA"/>
</dbReference>
<accession>A0A392QNA5</accession>
<comment type="caution">
    <text evidence="1">The sequence shown here is derived from an EMBL/GenBank/DDBJ whole genome shotgun (WGS) entry which is preliminary data.</text>
</comment>
<reference evidence="1 2" key="1">
    <citation type="journal article" date="2018" name="Front. Plant Sci.">
        <title>Red Clover (Trifolium pratense) and Zigzag Clover (T. medium) - A Picture of Genomic Similarities and Differences.</title>
        <authorList>
            <person name="Dluhosova J."/>
            <person name="Istvanek J."/>
            <person name="Nedelnik J."/>
            <person name="Repkova J."/>
        </authorList>
    </citation>
    <scope>NUCLEOTIDE SEQUENCE [LARGE SCALE GENOMIC DNA]</scope>
    <source>
        <strain evidence="2">cv. 10/8</strain>
        <tissue evidence="1">Leaf</tissue>
    </source>
</reference>
<dbReference type="Proteomes" id="UP000265520">
    <property type="component" value="Unassembled WGS sequence"/>
</dbReference>
<organism evidence="1 2">
    <name type="scientific">Trifolium medium</name>
    <dbReference type="NCBI Taxonomy" id="97028"/>
    <lineage>
        <taxon>Eukaryota</taxon>
        <taxon>Viridiplantae</taxon>
        <taxon>Streptophyta</taxon>
        <taxon>Embryophyta</taxon>
        <taxon>Tracheophyta</taxon>
        <taxon>Spermatophyta</taxon>
        <taxon>Magnoliopsida</taxon>
        <taxon>eudicotyledons</taxon>
        <taxon>Gunneridae</taxon>
        <taxon>Pentapetalae</taxon>
        <taxon>rosids</taxon>
        <taxon>fabids</taxon>
        <taxon>Fabales</taxon>
        <taxon>Fabaceae</taxon>
        <taxon>Papilionoideae</taxon>
        <taxon>50 kb inversion clade</taxon>
        <taxon>NPAAA clade</taxon>
        <taxon>Hologalegina</taxon>
        <taxon>IRL clade</taxon>
        <taxon>Trifolieae</taxon>
        <taxon>Trifolium</taxon>
    </lineage>
</organism>
<name>A0A392QNA5_9FABA</name>
<feature type="non-terminal residue" evidence="1">
    <location>
        <position position="1"/>
    </location>
</feature>
<evidence type="ECO:0000313" key="1">
    <source>
        <dbReference type="EMBL" id="MCI25871.1"/>
    </source>
</evidence>